<accession>A0AAN6SJE2</accession>
<sequence length="204" mass="22969">MTWKPGGLLLARPAYGRPPFFFFFLSPGCVLSPFRCSREMALGFFLTESREIRLLQLRPSSLWKQGNFRLPKGLHCLARSRPMTYQRGYACVGIPAEKRKHTNDEVAPGHLMPRPLCFLTSPFEREFYIADSSEGQAKRREECLVLAYALLHPNSPAGPSPSPRLVPVLWASHIGYGKVRVNSSVIRWISQPSCSKISTFLGMA</sequence>
<reference evidence="1" key="1">
    <citation type="journal article" date="2023" name="Mol. Phylogenet. Evol.">
        <title>Genome-scale phylogeny and comparative genomics of the fungal order Sordariales.</title>
        <authorList>
            <person name="Hensen N."/>
            <person name="Bonometti L."/>
            <person name="Westerberg I."/>
            <person name="Brannstrom I.O."/>
            <person name="Guillou S."/>
            <person name="Cros-Aarteil S."/>
            <person name="Calhoun S."/>
            <person name="Haridas S."/>
            <person name="Kuo A."/>
            <person name="Mondo S."/>
            <person name="Pangilinan J."/>
            <person name="Riley R."/>
            <person name="LaButti K."/>
            <person name="Andreopoulos B."/>
            <person name="Lipzen A."/>
            <person name="Chen C."/>
            <person name="Yan M."/>
            <person name="Daum C."/>
            <person name="Ng V."/>
            <person name="Clum A."/>
            <person name="Steindorff A."/>
            <person name="Ohm R.A."/>
            <person name="Martin F."/>
            <person name="Silar P."/>
            <person name="Natvig D.O."/>
            <person name="Lalanne C."/>
            <person name="Gautier V."/>
            <person name="Ament-Velasquez S.L."/>
            <person name="Kruys A."/>
            <person name="Hutchinson M.I."/>
            <person name="Powell A.J."/>
            <person name="Barry K."/>
            <person name="Miller A.N."/>
            <person name="Grigoriev I.V."/>
            <person name="Debuchy R."/>
            <person name="Gladieux P."/>
            <person name="Hiltunen Thoren M."/>
            <person name="Johannesson H."/>
        </authorList>
    </citation>
    <scope>NUCLEOTIDE SEQUENCE</scope>
    <source>
        <strain evidence="1">CBS 626.80</strain>
    </source>
</reference>
<dbReference type="AlphaFoldDB" id="A0AAN6SJE2"/>
<evidence type="ECO:0000313" key="1">
    <source>
        <dbReference type="EMBL" id="KAK3955579.1"/>
    </source>
</evidence>
<dbReference type="EMBL" id="MU859074">
    <property type="protein sequence ID" value="KAK3955579.1"/>
    <property type="molecule type" value="Genomic_DNA"/>
</dbReference>
<organism evidence="1 2">
    <name type="scientific">Pseudoneurospora amorphoporcata</name>
    <dbReference type="NCBI Taxonomy" id="241081"/>
    <lineage>
        <taxon>Eukaryota</taxon>
        <taxon>Fungi</taxon>
        <taxon>Dikarya</taxon>
        <taxon>Ascomycota</taxon>
        <taxon>Pezizomycotina</taxon>
        <taxon>Sordariomycetes</taxon>
        <taxon>Sordariomycetidae</taxon>
        <taxon>Sordariales</taxon>
        <taxon>Sordariaceae</taxon>
        <taxon>Pseudoneurospora</taxon>
    </lineage>
</organism>
<keyword evidence="2" id="KW-1185">Reference proteome</keyword>
<comment type="caution">
    <text evidence="1">The sequence shown here is derived from an EMBL/GenBank/DDBJ whole genome shotgun (WGS) entry which is preliminary data.</text>
</comment>
<dbReference type="Proteomes" id="UP001303222">
    <property type="component" value="Unassembled WGS sequence"/>
</dbReference>
<reference evidence="1" key="2">
    <citation type="submission" date="2023-06" db="EMBL/GenBank/DDBJ databases">
        <authorList>
            <consortium name="Lawrence Berkeley National Laboratory"/>
            <person name="Mondo S.J."/>
            <person name="Hensen N."/>
            <person name="Bonometti L."/>
            <person name="Westerberg I."/>
            <person name="Brannstrom I.O."/>
            <person name="Guillou S."/>
            <person name="Cros-Aarteil S."/>
            <person name="Calhoun S."/>
            <person name="Haridas S."/>
            <person name="Kuo A."/>
            <person name="Pangilinan J."/>
            <person name="Riley R."/>
            <person name="Labutti K."/>
            <person name="Andreopoulos B."/>
            <person name="Lipzen A."/>
            <person name="Chen C."/>
            <person name="Yanf M."/>
            <person name="Daum C."/>
            <person name="Ng V."/>
            <person name="Clum A."/>
            <person name="Steindorff A."/>
            <person name="Ohm R."/>
            <person name="Martin F."/>
            <person name="Silar P."/>
            <person name="Natvig D."/>
            <person name="Lalanne C."/>
            <person name="Gautier V."/>
            <person name="Ament-Velasquez S.L."/>
            <person name="Kruys A."/>
            <person name="Hutchinson M.I."/>
            <person name="Powell A.J."/>
            <person name="Barry K."/>
            <person name="Miller A.N."/>
            <person name="Grigoriev I.V."/>
            <person name="Debuchy R."/>
            <person name="Gladieux P."/>
            <person name="Thoren M.H."/>
            <person name="Johannesson H."/>
        </authorList>
    </citation>
    <scope>NUCLEOTIDE SEQUENCE</scope>
    <source>
        <strain evidence="1">CBS 626.80</strain>
    </source>
</reference>
<proteinExistence type="predicted"/>
<name>A0AAN6SJE2_9PEZI</name>
<gene>
    <name evidence="1" type="ORF">QBC32DRAFT_28137</name>
</gene>
<evidence type="ECO:0000313" key="2">
    <source>
        <dbReference type="Proteomes" id="UP001303222"/>
    </source>
</evidence>
<protein>
    <submittedName>
        <fullName evidence="1">Uncharacterized protein</fullName>
    </submittedName>
</protein>